<evidence type="ECO:0000256" key="4">
    <source>
        <dbReference type="PROSITE-ProRule" id="PRU00433"/>
    </source>
</evidence>
<dbReference type="InterPro" id="IPR036909">
    <property type="entry name" value="Cyt_c-like_dom_sf"/>
</dbReference>
<evidence type="ECO:0000256" key="2">
    <source>
        <dbReference type="ARBA" id="ARBA00022723"/>
    </source>
</evidence>
<dbReference type="RefSeq" id="WP_346759938.1">
    <property type="nucleotide sequence ID" value="NZ_JAUJEB010000005.1"/>
</dbReference>
<proteinExistence type="predicted"/>
<protein>
    <submittedName>
        <fullName evidence="6">C-type cytochrome</fullName>
    </submittedName>
</protein>
<gene>
    <name evidence="6" type="ORF">QQ020_21140</name>
</gene>
<dbReference type="PROSITE" id="PS51007">
    <property type="entry name" value="CYTC"/>
    <property type="match status" value="1"/>
</dbReference>
<evidence type="ECO:0000256" key="3">
    <source>
        <dbReference type="ARBA" id="ARBA00023004"/>
    </source>
</evidence>
<sequence length="470" mass="53697">MIKKSPFVFFYLINIWWFGCSPKLDIAPGKVKTDWKTKNIPKSVQYTSGDATRGFEYMKSGEYIGSGVPWKMLKKKLGKMRDSLTEVEVEPGYFLNYKISLFKAPNGEKVVSGNCFTCHGTTFNGKLYYGLGDTFYDFTKSQKMASKALNSLVKLKYNKHKPERKAFEDFGSYYKALAPKIVTPVFGVNPAFRLAEACVQHRDPVDLTYKKKSQFESIKFTIATDVPPLWNVKKKHALYYNAMGRGDFTKLLMQSVLLGLPDSTMARQVQQEFVHVLAWLRSLEAPKYPRTIDRQLSASGKVIFEEHCKDCHGSYGEKEDYPNKVVALSVIKTDPWYAWYAKDYSGFSPWYNKSWFANSDPVSKNVPVEGYIAPPLDGIWASAPYLHNGSVPTLNTLLNSKERPDFWERSGKTDDYDYDKVGWNFQEKKNASGKFVYDTSLPGYGNQGHTFGDKLSRQDRKALIEYLKTL</sequence>
<dbReference type="EMBL" id="JAUJEB010000005">
    <property type="protein sequence ID" value="MDN5214599.1"/>
    <property type="molecule type" value="Genomic_DNA"/>
</dbReference>
<dbReference type="Pfam" id="PF21419">
    <property type="entry name" value="RoxA-like_Cyt-c"/>
    <property type="match status" value="1"/>
</dbReference>
<dbReference type="Gene3D" id="1.10.760.10">
    <property type="entry name" value="Cytochrome c-like domain"/>
    <property type="match status" value="1"/>
</dbReference>
<dbReference type="PROSITE" id="PS51257">
    <property type="entry name" value="PROKAR_LIPOPROTEIN"/>
    <property type="match status" value="1"/>
</dbReference>
<keyword evidence="2 4" id="KW-0479">Metal-binding</keyword>
<comment type="caution">
    <text evidence="6">The sequence shown here is derived from an EMBL/GenBank/DDBJ whole genome shotgun (WGS) entry which is preliminary data.</text>
</comment>
<dbReference type="Proteomes" id="UP001172083">
    <property type="component" value="Unassembled WGS sequence"/>
</dbReference>
<feature type="domain" description="Cytochrome c" evidence="5">
    <location>
        <begin position="295"/>
        <end position="470"/>
    </location>
</feature>
<keyword evidence="3 4" id="KW-0408">Iron</keyword>
<dbReference type="InterPro" id="IPR009056">
    <property type="entry name" value="Cyt_c-like_dom"/>
</dbReference>
<accession>A0ABT8LA16</accession>
<dbReference type="PANTHER" id="PTHR30600:SF9">
    <property type="entry name" value="BLR7738 PROTEIN"/>
    <property type="match status" value="1"/>
</dbReference>
<keyword evidence="7" id="KW-1185">Reference proteome</keyword>
<evidence type="ECO:0000259" key="5">
    <source>
        <dbReference type="PROSITE" id="PS51007"/>
    </source>
</evidence>
<evidence type="ECO:0000256" key="1">
    <source>
        <dbReference type="ARBA" id="ARBA00022617"/>
    </source>
</evidence>
<keyword evidence="1 4" id="KW-0349">Heme</keyword>
<dbReference type="SUPFAM" id="SSF46626">
    <property type="entry name" value="Cytochrome c"/>
    <property type="match status" value="1"/>
</dbReference>
<name>A0ABT8LA16_9BACT</name>
<organism evidence="6 7">
    <name type="scientific">Agaribacillus aureus</name>
    <dbReference type="NCBI Taxonomy" id="3051825"/>
    <lineage>
        <taxon>Bacteria</taxon>
        <taxon>Pseudomonadati</taxon>
        <taxon>Bacteroidota</taxon>
        <taxon>Cytophagia</taxon>
        <taxon>Cytophagales</taxon>
        <taxon>Splendidivirgaceae</taxon>
        <taxon>Agaribacillus</taxon>
    </lineage>
</organism>
<reference evidence="6" key="1">
    <citation type="submission" date="2023-06" db="EMBL/GenBank/DDBJ databases">
        <title>Genomic of Agaribacillus aureum.</title>
        <authorList>
            <person name="Wang G."/>
        </authorList>
    </citation>
    <scope>NUCLEOTIDE SEQUENCE</scope>
    <source>
        <strain evidence="6">BMA12</strain>
    </source>
</reference>
<evidence type="ECO:0000313" key="6">
    <source>
        <dbReference type="EMBL" id="MDN5214599.1"/>
    </source>
</evidence>
<evidence type="ECO:0000313" key="7">
    <source>
        <dbReference type="Proteomes" id="UP001172083"/>
    </source>
</evidence>
<dbReference type="PANTHER" id="PTHR30600">
    <property type="entry name" value="CYTOCHROME C PEROXIDASE-RELATED"/>
    <property type="match status" value="1"/>
</dbReference>
<dbReference type="InterPro" id="IPR051395">
    <property type="entry name" value="Cytochrome_c_Peroxidase/MauG"/>
</dbReference>